<evidence type="ECO:0008006" key="6">
    <source>
        <dbReference type="Google" id="ProtNLM"/>
    </source>
</evidence>
<reference evidence="4 5" key="1">
    <citation type="submission" date="2021-05" db="EMBL/GenBank/DDBJ databases">
        <title>Novel Bacillus species.</title>
        <authorList>
            <person name="Liu G."/>
        </authorList>
    </citation>
    <scope>NUCLEOTIDE SEQUENCE [LARGE SCALE GENOMIC DNA]</scope>
    <source>
        <strain evidence="5">FJAT-49780</strain>
    </source>
</reference>
<evidence type="ECO:0000313" key="4">
    <source>
        <dbReference type="EMBL" id="MBS4193653.1"/>
    </source>
</evidence>
<dbReference type="InterPro" id="IPR057252">
    <property type="entry name" value="CoiA_C"/>
</dbReference>
<feature type="domain" description="Competence protein CoiA nuclease-like" evidence="1">
    <location>
        <begin position="69"/>
        <end position="220"/>
    </location>
</feature>
<name>A0A942YE92_9BACI</name>
<keyword evidence="5" id="KW-1185">Reference proteome</keyword>
<dbReference type="InterPro" id="IPR021176">
    <property type="entry name" value="Competence-induced_CoiA"/>
</dbReference>
<evidence type="ECO:0000259" key="1">
    <source>
        <dbReference type="Pfam" id="PF06054"/>
    </source>
</evidence>
<feature type="domain" description="Competence protein CoiA-like N-terminal" evidence="2">
    <location>
        <begin position="19"/>
        <end position="64"/>
    </location>
</feature>
<evidence type="ECO:0000259" key="3">
    <source>
        <dbReference type="Pfam" id="PF25166"/>
    </source>
</evidence>
<accession>A0A942YE92</accession>
<dbReference type="Proteomes" id="UP000681414">
    <property type="component" value="Unassembled WGS sequence"/>
</dbReference>
<gene>
    <name evidence="4" type="ORF">KHA97_01035</name>
</gene>
<comment type="caution">
    <text evidence="4">The sequence shown here is derived from an EMBL/GenBank/DDBJ whole genome shotgun (WGS) entry which is preliminary data.</text>
</comment>
<dbReference type="RefSeq" id="WP_213122946.1">
    <property type="nucleotide sequence ID" value="NZ_JAGYPG010000001.1"/>
</dbReference>
<dbReference type="Pfam" id="PF25164">
    <property type="entry name" value="CoiA_N"/>
    <property type="match status" value="1"/>
</dbReference>
<dbReference type="EMBL" id="JAGYPG010000001">
    <property type="protein sequence ID" value="MBS4193653.1"/>
    <property type="molecule type" value="Genomic_DNA"/>
</dbReference>
<protein>
    <recommendedName>
        <fullName evidence="6">Competence protein CoiA</fullName>
    </recommendedName>
</protein>
<evidence type="ECO:0000313" key="5">
    <source>
        <dbReference type="Proteomes" id="UP000681414"/>
    </source>
</evidence>
<feature type="domain" description="Competence protein CoiA C-terminal" evidence="3">
    <location>
        <begin position="232"/>
        <end position="381"/>
    </location>
</feature>
<dbReference type="AlphaFoldDB" id="A0A942YE92"/>
<organism evidence="4 5">
    <name type="scientific">Lederbergia citri</name>
    <dbReference type="NCBI Taxonomy" id="2833580"/>
    <lineage>
        <taxon>Bacteria</taxon>
        <taxon>Bacillati</taxon>
        <taxon>Bacillota</taxon>
        <taxon>Bacilli</taxon>
        <taxon>Bacillales</taxon>
        <taxon>Bacillaceae</taxon>
        <taxon>Lederbergia</taxon>
    </lineage>
</organism>
<dbReference type="Pfam" id="PF06054">
    <property type="entry name" value="CoiA_nuc"/>
    <property type="match status" value="1"/>
</dbReference>
<sequence length="420" mass="48959">MLTALNQDGKLITLVQSIKRKDLIERLRSDVYFCPVCQESLILKAGNIRIPHFSHKRNTACSIFETEPESPQHLKGKKVLFDFFLNQGLNVSLEHYLPDIKQRADLLVQTPSRTFAIEYQCSPIVRSILEKRTEGYNSGGITPIWIIGGKPYQKYQKGFFTLSDFHWSMIRHKEGIGQYLLSFDSESLRFFLLSNITPISSRKVSSSLLSTSFSTATLPLRFKQDEKNEINYPLWLQSKRKWLQNKVLYGNLVHDYFLKSIYSSGHNPFLLPPICGLPVPYMECFYSHPIEWQFFIYQECLSKIQVGKRISMKYVIQKVQSLIKSGFISPRYFPLAHKLTWKNAVENYCSLLTEREYFKKIGEDLFEMVKEIKVPNSIDEAMKWEEEIFRKLDNGRSRNGSKIDEYCFFFGSVAGFSKIR</sequence>
<dbReference type="InterPro" id="IPR057253">
    <property type="entry name" value="CoiA-like_N"/>
</dbReference>
<proteinExistence type="predicted"/>
<evidence type="ECO:0000259" key="2">
    <source>
        <dbReference type="Pfam" id="PF25164"/>
    </source>
</evidence>
<dbReference type="Pfam" id="PF25166">
    <property type="entry name" value="CoiA_C"/>
    <property type="match status" value="1"/>
</dbReference>
<dbReference type="PIRSF" id="PIRSF007487">
    <property type="entry name" value="Competence-induced_CoiA_bac"/>
    <property type="match status" value="1"/>
</dbReference>
<dbReference type="InterPro" id="IPR010330">
    <property type="entry name" value="CoiA_nuc"/>
</dbReference>